<dbReference type="EMBL" id="JACASE010000007">
    <property type="protein sequence ID" value="KAF6447531.1"/>
    <property type="molecule type" value="Genomic_DNA"/>
</dbReference>
<keyword evidence="2" id="KW-1185">Reference proteome</keyword>
<dbReference type="Proteomes" id="UP000593571">
    <property type="component" value="Unassembled WGS sequence"/>
</dbReference>
<comment type="caution">
    <text evidence="1">The sequence shown here is derived from an EMBL/GenBank/DDBJ whole genome shotgun (WGS) entry which is preliminary data.</text>
</comment>
<sequence length="143" mass="15039">MCLPGSMDPPVDSLVFWEKVCPLLFPQQMGWQPGAWGRVRGLFSPGTGIVFGHLGRKIKKRKKGVSSPPKATSSSVFSETCVKGLTMEEGSSGHYYVTSYPTLSTSIIHFNSPSPTLSTALSESSGVVGGGSPASLVGVFLSS</sequence>
<evidence type="ECO:0000313" key="2">
    <source>
        <dbReference type="Proteomes" id="UP000593571"/>
    </source>
</evidence>
<organism evidence="1 2">
    <name type="scientific">Rousettus aegyptiacus</name>
    <name type="common">Egyptian fruit bat</name>
    <name type="synonym">Pteropus aegyptiacus</name>
    <dbReference type="NCBI Taxonomy" id="9407"/>
    <lineage>
        <taxon>Eukaryota</taxon>
        <taxon>Metazoa</taxon>
        <taxon>Chordata</taxon>
        <taxon>Craniata</taxon>
        <taxon>Vertebrata</taxon>
        <taxon>Euteleostomi</taxon>
        <taxon>Mammalia</taxon>
        <taxon>Eutheria</taxon>
        <taxon>Laurasiatheria</taxon>
        <taxon>Chiroptera</taxon>
        <taxon>Yinpterochiroptera</taxon>
        <taxon>Pteropodoidea</taxon>
        <taxon>Pteropodidae</taxon>
        <taxon>Rousettinae</taxon>
        <taxon>Rousettus</taxon>
    </lineage>
</organism>
<evidence type="ECO:0000313" key="1">
    <source>
        <dbReference type="EMBL" id="KAF6447531.1"/>
    </source>
</evidence>
<protein>
    <submittedName>
        <fullName evidence="1">Uncharacterized protein</fullName>
    </submittedName>
</protein>
<reference evidence="1 2" key="1">
    <citation type="journal article" date="2020" name="Nature">
        <title>Six reference-quality genomes reveal evolution of bat adaptations.</title>
        <authorList>
            <person name="Jebb D."/>
            <person name="Huang Z."/>
            <person name="Pippel M."/>
            <person name="Hughes G.M."/>
            <person name="Lavrichenko K."/>
            <person name="Devanna P."/>
            <person name="Winkler S."/>
            <person name="Jermiin L.S."/>
            <person name="Skirmuntt E.C."/>
            <person name="Katzourakis A."/>
            <person name="Burkitt-Gray L."/>
            <person name="Ray D.A."/>
            <person name="Sullivan K.A.M."/>
            <person name="Roscito J.G."/>
            <person name="Kirilenko B.M."/>
            <person name="Davalos L.M."/>
            <person name="Corthals A.P."/>
            <person name="Power M.L."/>
            <person name="Jones G."/>
            <person name="Ransome R.D."/>
            <person name="Dechmann D.K.N."/>
            <person name="Locatelli A.G."/>
            <person name="Puechmaille S.J."/>
            <person name="Fedrigo O."/>
            <person name="Jarvis E.D."/>
            <person name="Hiller M."/>
            <person name="Vernes S.C."/>
            <person name="Myers E.W."/>
            <person name="Teeling E.C."/>
        </authorList>
    </citation>
    <scope>NUCLEOTIDE SEQUENCE [LARGE SCALE GENOMIC DNA]</scope>
    <source>
        <strain evidence="1">MRouAeg1</strain>
        <tissue evidence="1">Muscle</tissue>
    </source>
</reference>
<dbReference type="AlphaFoldDB" id="A0A7J8FIZ3"/>
<proteinExistence type="predicted"/>
<name>A0A7J8FIZ3_ROUAE</name>
<gene>
    <name evidence="1" type="ORF">HJG63_011965</name>
</gene>
<accession>A0A7J8FIZ3</accession>